<gene>
    <name evidence="1" type="ORF">CSSPTR1EN2_LOCUS9763</name>
</gene>
<dbReference type="PANTHER" id="PTHR35738">
    <property type="entry name" value="OS05G0577800 PROTEIN"/>
    <property type="match status" value="1"/>
</dbReference>
<proteinExistence type="predicted"/>
<dbReference type="PANTHER" id="PTHR35738:SF3">
    <property type="entry name" value="OS05G0577800 PROTEIN"/>
    <property type="match status" value="1"/>
</dbReference>
<accession>A0ABP0U0K4</accession>
<protein>
    <submittedName>
        <fullName evidence="1">Uncharacterized protein</fullName>
    </submittedName>
</protein>
<dbReference type="Proteomes" id="UP001497512">
    <property type="component" value="Chromosome 17"/>
</dbReference>
<keyword evidence="2" id="KW-1185">Reference proteome</keyword>
<sequence length="425" mass="47048">MGNALSSWFHKESLSPVVLVPPLFERPYFATRSRMAESSYDLLFSKLARARLFEMYFEEAGQVMASLILQPADDPRVDVTACVRAPFDGETPEGFTGEAVFRWQRDAMDPNTFMDVTVASSDSPFKLRACTYDATRGIGVFTVLPLAPNKRAKAAEDAKLGVRYASTNFTVGTTVSPLQYAPSNLWVPSAVWMAGKAGPITAGVQFKSAGMNYLMLELFGEGNWSYAVDYGVGGKGPLDPSFNFCVEVCDNSKLIASYYHHLVVQRRVKNPFELNEVVGITNYVDLGFEFEHSKYRKDTGSQLPRLQVAGSWQANKNVLMKAKLGSGSSGLVLILKSWWQPSVTLSLAAVRDHFQGKTKLGFGLRVENFGGVSYERVDPNYVMLTPTKQHIAEGIMRETGKRPMLQQDGLSASLPVELRRPDDVM</sequence>
<reference evidence="1" key="1">
    <citation type="submission" date="2024-02" db="EMBL/GenBank/DDBJ databases">
        <authorList>
            <consortium name="ELIXIR-Norway"/>
            <consortium name="Elixir Norway"/>
        </authorList>
    </citation>
    <scope>NUCLEOTIDE SEQUENCE</scope>
</reference>
<dbReference type="Gene3D" id="2.40.160.10">
    <property type="entry name" value="Porin"/>
    <property type="match status" value="1"/>
</dbReference>
<dbReference type="InterPro" id="IPR023614">
    <property type="entry name" value="Porin_dom_sf"/>
</dbReference>
<evidence type="ECO:0000313" key="1">
    <source>
        <dbReference type="EMBL" id="CAK9209474.1"/>
    </source>
</evidence>
<name>A0ABP0U0K4_9BRYO</name>
<evidence type="ECO:0000313" key="2">
    <source>
        <dbReference type="Proteomes" id="UP001497512"/>
    </source>
</evidence>
<organism evidence="1 2">
    <name type="scientific">Sphagnum troendelagicum</name>
    <dbReference type="NCBI Taxonomy" id="128251"/>
    <lineage>
        <taxon>Eukaryota</taxon>
        <taxon>Viridiplantae</taxon>
        <taxon>Streptophyta</taxon>
        <taxon>Embryophyta</taxon>
        <taxon>Bryophyta</taxon>
        <taxon>Sphagnophytina</taxon>
        <taxon>Sphagnopsida</taxon>
        <taxon>Sphagnales</taxon>
        <taxon>Sphagnaceae</taxon>
        <taxon>Sphagnum</taxon>
    </lineage>
</organism>
<dbReference type="EMBL" id="OZ019909">
    <property type="protein sequence ID" value="CAK9209474.1"/>
    <property type="molecule type" value="Genomic_DNA"/>
</dbReference>